<evidence type="ECO:0000313" key="1">
    <source>
        <dbReference type="EMBL" id="MFC5288634.1"/>
    </source>
</evidence>
<gene>
    <name evidence="1" type="ORF">ACFPM7_16355</name>
</gene>
<sequence length="170" mass="18928">MSLSDLTPEEEQLREWLLRTADRDGYATVEVAGDADGAPYAFTVGVWRGHGAPEGVVVGLPVEMARPLLDLYVRRTAEGERFYPGLVYFDFFEGTPVVVERVHKGHYPEFFGSAFLLYPRGDFPALQLIVATPDGHWPWSADAPDGFDLWQPVLTYTGSPETWRPGIDGP</sequence>
<dbReference type="RefSeq" id="WP_378248482.1">
    <property type="nucleotide sequence ID" value="NZ_JBHSKF010000007.1"/>
</dbReference>
<reference evidence="2" key="1">
    <citation type="journal article" date="2019" name="Int. J. Syst. Evol. Microbiol.">
        <title>The Global Catalogue of Microorganisms (GCM) 10K type strain sequencing project: providing services to taxonomists for standard genome sequencing and annotation.</title>
        <authorList>
            <consortium name="The Broad Institute Genomics Platform"/>
            <consortium name="The Broad Institute Genome Sequencing Center for Infectious Disease"/>
            <person name="Wu L."/>
            <person name="Ma J."/>
        </authorList>
    </citation>
    <scope>NUCLEOTIDE SEQUENCE [LARGE SCALE GENOMIC DNA]</scope>
    <source>
        <strain evidence="2">CCUG 59778</strain>
    </source>
</reference>
<name>A0ABW0ERA9_9PSEU</name>
<dbReference type="Pfam" id="PF14081">
    <property type="entry name" value="DUF4262"/>
    <property type="match status" value="1"/>
</dbReference>
<comment type="caution">
    <text evidence="1">The sequence shown here is derived from an EMBL/GenBank/DDBJ whole genome shotgun (WGS) entry which is preliminary data.</text>
</comment>
<keyword evidence="2" id="KW-1185">Reference proteome</keyword>
<dbReference type="InterPro" id="IPR025358">
    <property type="entry name" value="DUF4262"/>
</dbReference>
<protein>
    <submittedName>
        <fullName evidence="1">DUF4262 domain-containing protein</fullName>
    </submittedName>
</protein>
<accession>A0ABW0ERA9</accession>
<dbReference type="EMBL" id="JBHSKF010000007">
    <property type="protein sequence ID" value="MFC5288634.1"/>
    <property type="molecule type" value="Genomic_DNA"/>
</dbReference>
<proteinExistence type="predicted"/>
<dbReference type="Proteomes" id="UP001596157">
    <property type="component" value="Unassembled WGS sequence"/>
</dbReference>
<organism evidence="1 2">
    <name type="scientific">Actinokineospora guangxiensis</name>
    <dbReference type="NCBI Taxonomy" id="1490288"/>
    <lineage>
        <taxon>Bacteria</taxon>
        <taxon>Bacillati</taxon>
        <taxon>Actinomycetota</taxon>
        <taxon>Actinomycetes</taxon>
        <taxon>Pseudonocardiales</taxon>
        <taxon>Pseudonocardiaceae</taxon>
        <taxon>Actinokineospora</taxon>
    </lineage>
</organism>
<evidence type="ECO:0000313" key="2">
    <source>
        <dbReference type="Proteomes" id="UP001596157"/>
    </source>
</evidence>